<keyword evidence="1" id="KW-0328">Glycosyltransferase</keyword>
<dbReference type="PANTHER" id="PTHR12526">
    <property type="entry name" value="GLYCOSYLTRANSFERASE"/>
    <property type="match status" value="1"/>
</dbReference>
<protein>
    <submittedName>
        <fullName evidence="4">Glycosyltransferase family 4 protein</fullName>
    </submittedName>
</protein>
<accession>A0A848DEU9</accession>
<evidence type="ECO:0000313" key="4">
    <source>
        <dbReference type="EMBL" id="NMH91150.1"/>
    </source>
</evidence>
<gene>
    <name evidence="4" type="ORF">HF519_05985</name>
</gene>
<dbReference type="EMBL" id="JAAXKZ010000013">
    <property type="protein sequence ID" value="NMH91150.1"/>
    <property type="molecule type" value="Genomic_DNA"/>
</dbReference>
<keyword evidence="2 4" id="KW-0808">Transferase</keyword>
<feature type="domain" description="Glycosyltransferase subfamily 4-like N-terminal" evidence="3">
    <location>
        <begin position="44"/>
        <end position="148"/>
    </location>
</feature>
<dbReference type="Pfam" id="PF13579">
    <property type="entry name" value="Glyco_trans_4_4"/>
    <property type="match status" value="1"/>
</dbReference>
<dbReference type="SUPFAM" id="SSF53756">
    <property type="entry name" value="UDP-Glycosyltransferase/glycogen phosphorylase"/>
    <property type="match status" value="1"/>
</dbReference>
<keyword evidence="5" id="KW-1185">Reference proteome</keyword>
<dbReference type="Proteomes" id="UP000586918">
    <property type="component" value="Unassembled WGS sequence"/>
</dbReference>
<evidence type="ECO:0000313" key="5">
    <source>
        <dbReference type="Proteomes" id="UP000586918"/>
    </source>
</evidence>
<evidence type="ECO:0000256" key="1">
    <source>
        <dbReference type="ARBA" id="ARBA00022676"/>
    </source>
</evidence>
<evidence type="ECO:0000259" key="3">
    <source>
        <dbReference type="Pfam" id="PF13579"/>
    </source>
</evidence>
<organism evidence="4 5">
    <name type="scientific">Pseudonocardia bannensis</name>
    <dbReference type="NCBI Taxonomy" id="630973"/>
    <lineage>
        <taxon>Bacteria</taxon>
        <taxon>Bacillati</taxon>
        <taxon>Actinomycetota</taxon>
        <taxon>Actinomycetes</taxon>
        <taxon>Pseudonocardiales</taxon>
        <taxon>Pseudonocardiaceae</taxon>
        <taxon>Pseudonocardia</taxon>
    </lineage>
</organism>
<proteinExistence type="predicted"/>
<reference evidence="4 5" key="1">
    <citation type="submission" date="2020-04" db="EMBL/GenBank/DDBJ databases">
        <authorList>
            <person name="Klaysubun C."/>
            <person name="Duangmal K."/>
            <person name="Lipun K."/>
        </authorList>
    </citation>
    <scope>NUCLEOTIDE SEQUENCE [LARGE SCALE GENOMIC DNA]</scope>
    <source>
        <strain evidence="4 5">DSM 45300</strain>
    </source>
</reference>
<name>A0A848DEU9_9PSEU</name>
<dbReference type="AlphaFoldDB" id="A0A848DEU9"/>
<dbReference type="CDD" id="cd03801">
    <property type="entry name" value="GT4_PimA-like"/>
    <property type="match status" value="1"/>
</dbReference>
<comment type="caution">
    <text evidence="4">The sequence shown here is derived from an EMBL/GenBank/DDBJ whole genome shotgun (WGS) entry which is preliminary data.</text>
</comment>
<dbReference type="PANTHER" id="PTHR12526:SF510">
    <property type="entry name" value="D-INOSITOL 3-PHOSPHATE GLYCOSYLTRANSFERASE"/>
    <property type="match status" value="1"/>
</dbReference>
<dbReference type="Gene3D" id="3.40.50.2000">
    <property type="entry name" value="Glycogen Phosphorylase B"/>
    <property type="match status" value="2"/>
</dbReference>
<dbReference type="GO" id="GO:0016757">
    <property type="term" value="F:glycosyltransferase activity"/>
    <property type="evidence" value="ECO:0007669"/>
    <property type="project" value="UniProtKB-KW"/>
</dbReference>
<evidence type="ECO:0000256" key="2">
    <source>
        <dbReference type="ARBA" id="ARBA00022679"/>
    </source>
</evidence>
<dbReference type="InterPro" id="IPR028098">
    <property type="entry name" value="Glyco_trans_4-like_N"/>
</dbReference>
<dbReference type="Pfam" id="PF13692">
    <property type="entry name" value="Glyco_trans_1_4"/>
    <property type="match status" value="1"/>
</dbReference>
<sequence length="357" mass="38913">MQNRGGITSFVETVARTPLWNLWNVQFISTHRRGSVAARTLVFARAVAAFTGTLLVRRPDVVHLHMAKDGSYFRKAALLWLARLRRVPIVLHVHAGEFRLFYDRMPRSVRWSIRWTLSRASVVVALGGRWAQRLREIAPDARIVAIPNPVQIVGAGRQPDAADPVHVVFLGTMGDPKGTFVLLEAWSKVVANSSGVPARLTLAGNGEVERARDTVSRLGLADTVDVRSWLSPDEVADLLGTAQVLTLPSRNEGQPMSILEAMGRGLCVVATDVGGIPDLVEDGASGVLVAPDDVDALAAALNSVIDDADLRTRLGQAALDRARSTFDVDVIWRRFDALYRELVPAAPQSDGDLRTRS</sequence>